<evidence type="ECO:0000256" key="2">
    <source>
        <dbReference type="ARBA" id="ARBA00011881"/>
    </source>
</evidence>
<evidence type="ECO:0000313" key="7">
    <source>
        <dbReference type="EMBL" id="MDT3425889.1"/>
    </source>
</evidence>
<dbReference type="PANTHER" id="PTHR44154">
    <property type="entry name" value="QUINONE OXIDOREDUCTASE"/>
    <property type="match status" value="1"/>
</dbReference>
<dbReference type="Gene3D" id="3.40.50.720">
    <property type="entry name" value="NAD(P)-binding Rossmann-like Domain"/>
    <property type="match status" value="1"/>
</dbReference>
<evidence type="ECO:0000256" key="1">
    <source>
        <dbReference type="ARBA" id="ARBA00004496"/>
    </source>
</evidence>
<keyword evidence="5" id="KW-0694">RNA-binding</keyword>
<protein>
    <submittedName>
        <fullName evidence="7">NADPH:quinone reductase-like Zn-dependent oxidoreductase</fullName>
    </submittedName>
</protein>
<dbReference type="SMART" id="SM00829">
    <property type="entry name" value="PKS_ER"/>
    <property type="match status" value="1"/>
</dbReference>
<keyword evidence="3" id="KW-0963">Cytoplasm</keyword>
<dbReference type="InterPro" id="IPR020843">
    <property type="entry name" value="ER"/>
</dbReference>
<evidence type="ECO:0000256" key="4">
    <source>
        <dbReference type="ARBA" id="ARBA00022857"/>
    </source>
</evidence>
<dbReference type="SUPFAM" id="SSF51735">
    <property type="entry name" value="NAD(P)-binding Rossmann-fold domains"/>
    <property type="match status" value="1"/>
</dbReference>
<dbReference type="InterPro" id="IPR013154">
    <property type="entry name" value="ADH-like_N"/>
</dbReference>
<dbReference type="InterPro" id="IPR002364">
    <property type="entry name" value="Quin_OxRdtase/zeta-crystal_CS"/>
</dbReference>
<evidence type="ECO:0000259" key="6">
    <source>
        <dbReference type="SMART" id="SM00829"/>
    </source>
</evidence>
<dbReference type="Pfam" id="PF13602">
    <property type="entry name" value="ADH_zinc_N_2"/>
    <property type="match status" value="1"/>
</dbReference>
<evidence type="ECO:0000256" key="3">
    <source>
        <dbReference type="ARBA" id="ARBA00022490"/>
    </source>
</evidence>
<name>A0ABU3H4Y3_9BACL</name>
<organism evidence="7 8">
    <name type="scientific">Paenibacillus forsythiae</name>
    <dbReference type="NCBI Taxonomy" id="365616"/>
    <lineage>
        <taxon>Bacteria</taxon>
        <taxon>Bacillati</taxon>
        <taxon>Bacillota</taxon>
        <taxon>Bacilli</taxon>
        <taxon>Bacillales</taxon>
        <taxon>Paenibacillaceae</taxon>
        <taxon>Paenibacillus</taxon>
    </lineage>
</organism>
<reference evidence="7 8" key="1">
    <citation type="submission" date="2023-07" db="EMBL/GenBank/DDBJ databases">
        <title>Genomic Encyclopedia of Type Strains, Phase IV (KMG-IV): sequencing the most valuable type-strain genomes for metagenomic binning, comparative biology and taxonomic classification.</title>
        <authorList>
            <person name="Goeker M."/>
        </authorList>
    </citation>
    <scope>NUCLEOTIDE SEQUENCE [LARGE SCALE GENOMIC DNA]</scope>
    <source>
        <strain evidence="7 8">T98</strain>
    </source>
</reference>
<dbReference type="InterPro" id="IPR011032">
    <property type="entry name" value="GroES-like_sf"/>
</dbReference>
<keyword evidence="4" id="KW-0521">NADP</keyword>
<dbReference type="CDD" id="cd05289">
    <property type="entry name" value="MDR_like_2"/>
    <property type="match status" value="1"/>
</dbReference>
<sequence>MADVETMKAIRYHSHGGPEVLELERVERPQAAGGEVLVKVHAIGVNPGDWQIRSGLAGDTFPLPYIPGWDVSGVVAAVGPDASLYREGEAVYGMTANSGACAEYVVIPESQLARKPESLSHLQAAAVPMSAFTAWHALVKQGQLTTGQTVLIHGASGGVGHFAVQIAKLLGAKVIGVASGRNQAFLRELGADECIDYTVTPLTQLPGIADLVLDTVGGPEGDTLLAVLKPGGRLVPVTYGHYSADKAAELSIDVQDVRLLQIATADLERIGQWFDEDRLRVYIDTVVPLEETRQAHERSESRRARGKIVVQVIP</sequence>
<dbReference type="InterPro" id="IPR051603">
    <property type="entry name" value="Zinc-ADH_QOR/CCCR"/>
</dbReference>
<dbReference type="EMBL" id="JAUSUY010000004">
    <property type="protein sequence ID" value="MDT3425889.1"/>
    <property type="molecule type" value="Genomic_DNA"/>
</dbReference>
<feature type="domain" description="Enoyl reductase (ER)" evidence="6">
    <location>
        <begin position="16"/>
        <end position="310"/>
    </location>
</feature>
<dbReference type="SUPFAM" id="SSF50129">
    <property type="entry name" value="GroES-like"/>
    <property type="match status" value="1"/>
</dbReference>
<dbReference type="InterPro" id="IPR036291">
    <property type="entry name" value="NAD(P)-bd_dom_sf"/>
</dbReference>
<dbReference type="PANTHER" id="PTHR44154:SF1">
    <property type="entry name" value="QUINONE OXIDOREDUCTASE"/>
    <property type="match status" value="1"/>
</dbReference>
<accession>A0ABU3H4Y3</accession>
<dbReference type="Pfam" id="PF08240">
    <property type="entry name" value="ADH_N"/>
    <property type="match status" value="1"/>
</dbReference>
<evidence type="ECO:0000256" key="5">
    <source>
        <dbReference type="ARBA" id="ARBA00022884"/>
    </source>
</evidence>
<dbReference type="PROSITE" id="PS01162">
    <property type="entry name" value="QOR_ZETA_CRYSTAL"/>
    <property type="match status" value="1"/>
</dbReference>
<gene>
    <name evidence="7" type="ORF">J2Z22_001408</name>
</gene>
<comment type="caution">
    <text evidence="7">The sequence shown here is derived from an EMBL/GenBank/DDBJ whole genome shotgun (WGS) entry which is preliminary data.</text>
</comment>
<proteinExistence type="predicted"/>
<dbReference type="RefSeq" id="WP_051503574.1">
    <property type="nucleotide sequence ID" value="NZ_JAUSUY010000004.1"/>
</dbReference>
<dbReference type="Proteomes" id="UP001248709">
    <property type="component" value="Unassembled WGS sequence"/>
</dbReference>
<comment type="subunit">
    <text evidence="2">Homotetramer.</text>
</comment>
<evidence type="ECO:0000313" key="8">
    <source>
        <dbReference type="Proteomes" id="UP001248709"/>
    </source>
</evidence>
<keyword evidence="8" id="KW-1185">Reference proteome</keyword>
<dbReference type="Gene3D" id="3.90.180.10">
    <property type="entry name" value="Medium-chain alcohol dehydrogenases, catalytic domain"/>
    <property type="match status" value="1"/>
</dbReference>
<comment type="subcellular location">
    <subcellularLocation>
        <location evidence="1">Cytoplasm</location>
    </subcellularLocation>
</comment>